<feature type="transmembrane region" description="Helical" evidence="1">
    <location>
        <begin position="55"/>
        <end position="79"/>
    </location>
</feature>
<dbReference type="InterPro" id="IPR002656">
    <property type="entry name" value="Acyl_transf_3_dom"/>
</dbReference>
<name>A0A1I7DLP2_9RHOB</name>
<organism evidence="3 4">
    <name type="scientific">Sedimentitalea nanhaiensis</name>
    <dbReference type="NCBI Taxonomy" id="999627"/>
    <lineage>
        <taxon>Bacteria</taxon>
        <taxon>Pseudomonadati</taxon>
        <taxon>Pseudomonadota</taxon>
        <taxon>Alphaproteobacteria</taxon>
        <taxon>Rhodobacterales</taxon>
        <taxon>Paracoccaceae</taxon>
        <taxon>Sedimentitalea</taxon>
    </lineage>
</organism>
<keyword evidence="3" id="KW-0808">Transferase</keyword>
<dbReference type="Proteomes" id="UP000182466">
    <property type="component" value="Unassembled WGS sequence"/>
</dbReference>
<dbReference type="GO" id="GO:0016747">
    <property type="term" value="F:acyltransferase activity, transferring groups other than amino-acyl groups"/>
    <property type="evidence" value="ECO:0007669"/>
    <property type="project" value="InterPro"/>
</dbReference>
<dbReference type="OrthoDB" id="9767863at2"/>
<reference evidence="3 4" key="1">
    <citation type="submission" date="2016-10" db="EMBL/GenBank/DDBJ databases">
        <authorList>
            <person name="de Groot N.N."/>
        </authorList>
    </citation>
    <scope>NUCLEOTIDE SEQUENCE [LARGE SCALE GENOMIC DNA]</scope>
    <source>
        <strain evidence="3 4">CGMCC 1.10959</strain>
    </source>
</reference>
<feature type="transmembrane region" description="Helical" evidence="1">
    <location>
        <begin position="231"/>
        <end position="251"/>
    </location>
</feature>
<dbReference type="EMBL" id="FPAW01000030">
    <property type="protein sequence ID" value="SFU12534.1"/>
    <property type="molecule type" value="Genomic_DNA"/>
</dbReference>
<dbReference type="GO" id="GO:0016787">
    <property type="term" value="F:hydrolase activity"/>
    <property type="evidence" value="ECO:0007669"/>
    <property type="project" value="UniProtKB-KW"/>
</dbReference>
<accession>A0A1I7DLP2</accession>
<feature type="transmembrane region" description="Helical" evidence="1">
    <location>
        <begin position="257"/>
        <end position="275"/>
    </location>
</feature>
<dbReference type="GO" id="GO:0000271">
    <property type="term" value="P:polysaccharide biosynthetic process"/>
    <property type="evidence" value="ECO:0007669"/>
    <property type="project" value="TreeGrafter"/>
</dbReference>
<dbReference type="STRING" id="999627.SAMN05216236_13021"/>
<feature type="transmembrane region" description="Helical" evidence="1">
    <location>
        <begin position="200"/>
        <end position="219"/>
    </location>
</feature>
<dbReference type="PANTHER" id="PTHR23028:SF53">
    <property type="entry name" value="ACYL_TRANSF_3 DOMAIN-CONTAINING PROTEIN"/>
    <property type="match status" value="1"/>
</dbReference>
<dbReference type="AlphaFoldDB" id="A0A1I7DLP2"/>
<dbReference type="RefSeq" id="WP_027260235.1">
    <property type="nucleotide sequence ID" value="NZ_FPAW01000030.1"/>
</dbReference>
<feature type="transmembrane region" description="Helical" evidence="1">
    <location>
        <begin position="7"/>
        <end position="26"/>
    </location>
</feature>
<dbReference type="Pfam" id="PF01757">
    <property type="entry name" value="Acyl_transf_3"/>
    <property type="match status" value="1"/>
</dbReference>
<evidence type="ECO:0000259" key="2">
    <source>
        <dbReference type="Pfam" id="PF01757"/>
    </source>
</evidence>
<feature type="domain" description="Acyltransferase 3" evidence="2">
    <location>
        <begin position="10"/>
        <end position="338"/>
    </location>
</feature>
<feature type="transmembrane region" description="Helical" evidence="1">
    <location>
        <begin position="100"/>
        <end position="121"/>
    </location>
</feature>
<keyword evidence="1" id="KW-0812">Transmembrane</keyword>
<feature type="transmembrane region" description="Helical" evidence="1">
    <location>
        <begin position="296"/>
        <end position="316"/>
    </location>
</feature>
<protein>
    <submittedName>
        <fullName evidence="3">Peptidoglycan/LPS O-acetylase OafA/YrhL, contains acyltransferase and SGNH-hydrolase domains</fullName>
    </submittedName>
</protein>
<keyword evidence="1" id="KW-1133">Transmembrane helix</keyword>
<gene>
    <name evidence="3" type="ORF">SAMN05216236_13021</name>
</gene>
<evidence type="ECO:0000313" key="4">
    <source>
        <dbReference type="Proteomes" id="UP000182466"/>
    </source>
</evidence>
<dbReference type="InterPro" id="IPR050879">
    <property type="entry name" value="Acyltransferase_3"/>
</dbReference>
<keyword evidence="4" id="KW-1185">Reference proteome</keyword>
<keyword evidence="3" id="KW-0012">Acyltransferase</keyword>
<proteinExistence type="predicted"/>
<keyword evidence="1" id="KW-0472">Membrane</keyword>
<dbReference type="GO" id="GO:0016020">
    <property type="term" value="C:membrane"/>
    <property type="evidence" value="ECO:0007669"/>
    <property type="project" value="TreeGrafter"/>
</dbReference>
<feature type="transmembrane region" description="Helical" evidence="1">
    <location>
        <begin position="133"/>
        <end position="153"/>
    </location>
</feature>
<evidence type="ECO:0000313" key="3">
    <source>
        <dbReference type="EMBL" id="SFU12534.1"/>
    </source>
</evidence>
<feature type="transmembrane region" description="Helical" evidence="1">
    <location>
        <begin position="165"/>
        <end position="194"/>
    </location>
</feature>
<dbReference type="PANTHER" id="PTHR23028">
    <property type="entry name" value="ACETYLTRANSFERASE"/>
    <property type="match status" value="1"/>
</dbReference>
<sequence>MTRIKTFYLIDFIRCCAALCVVVFHYKNFFKNDFTARLNGSSWTDLILFRHLDWIIAKGSLAVMLFWVISGFVFAHVYLSDRSRKVDPKSYAVNRFSRLYPLHLLTLLYIAVLQSVATRYFGEPFIYGNNDAYHFALNLAFASNWGFESGLSFNGPIWSVSIEVVIYVVFIVLLVLGGPGWQISLVACFAFLGLMAVSNHLILVCGAHFYFGCLAYAVFRYTLRLTRCRQLAMALLCVAAGIAPMMMAWKLGLNVPLTLQLAPLFSGLLILVGLFEATQGDRFRFLKPVGDITYSTYLLHSPLQMSILMVGSFGVFAPDLLVTNVFAFGYFALLIAISRWAYIKIECPAQNAIRRYQSRLTRARGSETL</sequence>
<evidence type="ECO:0000256" key="1">
    <source>
        <dbReference type="SAM" id="Phobius"/>
    </source>
</evidence>
<feature type="transmembrane region" description="Helical" evidence="1">
    <location>
        <begin position="322"/>
        <end position="342"/>
    </location>
</feature>
<keyword evidence="3" id="KW-0378">Hydrolase</keyword>